<evidence type="ECO:0000256" key="2">
    <source>
        <dbReference type="ARBA" id="ARBA00022729"/>
    </source>
</evidence>
<accession>A0ABS7YS05</accession>
<evidence type="ECO:0000256" key="1">
    <source>
        <dbReference type="ARBA" id="ARBA00008490"/>
    </source>
</evidence>
<evidence type="ECO:0000313" key="4">
    <source>
        <dbReference type="EMBL" id="MCA2017224.1"/>
    </source>
</evidence>
<dbReference type="HAMAP" id="MF_00789">
    <property type="entry name" value="UPF0319"/>
    <property type="match status" value="1"/>
</dbReference>
<protein>
    <recommendedName>
        <fullName evidence="3">UPF0319 protein LDJ79_13955</fullName>
    </recommendedName>
</protein>
<dbReference type="Pfam" id="PF09829">
    <property type="entry name" value="DUF2057"/>
    <property type="match status" value="1"/>
</dbReference>
<dbReference type="RefSeq" id="WP_068716172.1">
    <property type="nucleotide sequence ID" value="NZ_AP014636.1"/>
</dbReference>
<gene>
    <name evidence="4" type="ORF">LDJ79_13955</name>
</gene>
<keyword evidence="2 3" id="KW-0732">Signal</keyword>
<evidence type="ECO:0000256" key="3">
    <source>
        <dbReference type="HAMAP-Rule" id="MF_00789"/>
    </source>
</evidence>
<name>A0ABS7YS05_9VIBR</name>
<dbReference type="PANTHER" id="PTHR38108">
    <property type="entry name" value="UPF0319 PROTEIN YCCT"/>
    <property type="match status" value="1"/>
</dbReference>
<feature type="chain" id="PRO_5044937272" description="UPF0319 protein LDJ79_13955" evidence="3">
    <location>
        <begin position="22"/>
        <end position="214"/>
    </location>
</feature>
<sequence length="214" mass="23803" precursor="true">MNTIKTLPCILAMVFAASASAKVSIEVPSNVDMLVVDGAKPHETGSFLSATKTIELEDGQHQILFRYEPVFSEGQERYSTESDPIVATFTATNESLSFQLPKYRDIKDAEKNIKSMQWSLTDESGNAVSVKQDKLIKEGMQIGRNFRDEIDEYNRSGRIASVGVVQPEINYTSAPAPAPAAKPGDNTAEQMLHFWYNKADAQTRSRFKAYLNKN</sequence>
<dbReference type="InterPro" id="IPR018635">
    <property type="entry name" value="UPF0319"/>
</dbReference>
<dbReference type="EMBL" id="JAIWIU010000097">
    <property type="protein sequence ID" value="MCA2017224.1"/>
    <property type="molecule type" value="Genomic_DNA"/>
</dbReference>
<dbReference type="PANTHER" id="PTHR38108:SF1">
    <property type="entry name" value="UPF0319 PROTEIN YCCT"/>
    <property type="match status" value="1"/>
</dbReference>
<evidence type="ECO:0000313" key="5">
    <source>
        <dbReference type="Proteomes" id="UP001199044"/>
    </source>
</evidence>
<keyword evidence="5" id="KW-1185">Reference proteome</keyword>
<reference evidence="5" key="1">
    <citation type="submission" date="2023-07" db="EMBL/GenBank/DDBJ databases">
        <title>Molecular identification of indigenous halophilic bacteria isolated from red sea cost, biodegradation of synthetic dyes and assessment of degraded metabolite toxicity.</title>
        <authorList>
            <person name="Chaieb K."/>
            <person name="Altayb H.N."/>
        </authorList>
    </citation>
    <scope>NUCLEOTIDE SEQUENCE [LARGE SCALE GENOMIC DNA]</scope>
    <source>
        <strain evidence="5">K20</strain>
    </source>
</reference>
<proteinExistence type="inferred from homology"/>
<comment type="caution">
    <text evidence="4">The sequence shown here is derived from an EMBL/GenBank/DDBJ whole genome shotgun (WGS) entry which is preliminary data.</text>
</comment>
<organism evidence="4 5">
    <name type="scientific">Vibrio tritonius</name>
    <dbReference type="NCBI Taxonomy" id="1435069"/>
    <lineage>
        <taxon>Bacteria</taxon>
        <taxon>Pseudomonadati</taxon>
        <taxon>Pseudomonadota</taxon>
        <taxon>Gammaproteobacteria</taxon>
        <taxon>Vibrionales</taxon>
        <taxon>Vibrionaceae</taxon>
        <taxon>Vibrio</taxon>
    </lineage>
</organism>
<dbReference type="Proteomes" id="UP001199044">
    <property type="component" value="Unassembled WGS sequence"/>
</dbReference>
<feature type="signal peptide" evidence="3">
    <location>
        <begin position="1"/>
        <end position="21"/>
    </location>
</feature>
<comment type="similarity">
    <text evidence="1 3">Belongs to the UPF0319 family.</text>
</comment>